<evidence type="ECO:0000256" key="2">
    <source>
        <dbReference type="SAM" id="SignalP"/>
    </source>
</evidence>
<protein>
    <recommendedName>
        <fullName evidence="5">Transporter substrate-binding domain-containing protein</fullName>
    </recommendedName>
</protein>
<evidence type="ECO:0008006" key="5">
    <source>
        <dbReference type="Google" id="ProtNLM"/>
    </source>
</evidence>
<keyword evidence="4" id="KW-1185">Reference proteome</keyword>
<gene>
    <name evidence="3" type="ORF">ACG00Y_05520</name>
</gene>
<dbReference type="EMBL" id="JBIGHV010000002">
    <property type="protein sequence ID" value="MFG6429360.1"/>
    <property type="molecule type" value="Genomic_DNA"/>
</dbReference>
<dbReference type="Proteomes" id="UP001606210">
    <property type="component" value="Unassembled WGS sequence"/>
</dbReference>
<dbReference type="SUPFAM" id="SSF53850">
    <property type="entry name" value="Periplasmic binding protein-like II"/>
    <property type="match status" value="1"/>
</dbReference>
<accession>A0ABW7F0Y0</accession>
<feature type="region of interest" description="Disordered" evidence="1">
    <location>
        <begin position="271"/>
        <end position="291"/>
    </location>
</feature>
<comment type="caution">
    <text evidence="3">The sequence shown here is derived from an EMBL/GenBank/DDBJ whole genome shotgun (WGS) entry which is preliminary data.</text>
</comment>
<dbReference type="RefSeq" id="WP_394476738.1">
    <property type="nucleotide sequence ID" value="NZ_JBIGHV010000002.1"/>
</dbReference>
<evidence type="ECO:0000313" key="4">
    <source>
        <dbReference type="Proteomes" id="UP001606210"/>
    </source>
</evidence>
<proteinExistence type="predicted"/>
<organism evidence="3 4">
    <name type="scientific">Pelomonas parva</name>
    <dbReference type="NCBI Taxonomy" id="3299032"/>
    <lineage>
        <taxon>Bacteria</taxon>
        <taxon>Pseudomonadati</taxon>
        <taxon>Pseudomonadota</taxon>
        <taxon>Betaproteobacteria</taxon>
        <taxon>Burkholderiales</taxon>
        <taxon>Sphaerotilaceae</taxon>
        <taxon>Roseateles</taxon>
    </lineage>
</organism>
<evidence type="ECO:0000256" key="1">
    <source>
        <dbReference type="SAM" id="MobiDB-lite"/>
    </source>
</evidence>
<keyword evidence="2" id="KW-0732">Signal</keyword>
<feature type="signal peptide" evidence="2">
    <location>
        <begin position="1"/>
        <end position="21"/>
    </location>
</feature>
<name>A0ABW7F0Y0_9BURK</name>
<reference evidence="3 4" key="1">
    <citation type="submission" date="2024-08" db="EMBL/GenBank/DDBJ databases">
        <authorList>
            <person name="Lu H."/>
        </authorList>
    </citation>
    <scope>NUCLEOTIDE SEQUENCE [LARGE SCALE GENOMIC DNA]</scope>
    <source>
        <strain evidence="3 4">LYH14W</strain>
    </source>
</reference>
<dbReference type="Gene3D" id="3.40.190.10">
    <property type="entry name" value="Periplasmic binding protein-like II"/>
    <property type="match status" value="2"/>
</dbReference>
<feature type="chain" id="PRO_5047345667" description="Transporter substrate-binding domain-containing protein" evidence="2">
    <location>
        <begin position="22"/>
        <end position="291"/>
    </location>
</feature>
<sequence>MPSRRYLLAAALALPCAHASARPLVVTLRAPDGAADPRNDFIGGIARLALERTRDSHGSYTLARSVPMNNLRALRAAAQNDPPNLLLPVAPDVGREAGLAAVPFPIHLGVHGYRVCFVNPARREQLRAVRSLADLRPFLHVQGRDWADVSVLRANGLKVVEVTSYPAMFQMVALGRVDLFCRSILEAGPELERHAGLSGLVLDDSLLLAYDMPSFFHTHPSNTALIARMTEGLKRAYADGSLQALLRQRLQPHEPVLQLARRRVIRLASPPGWPDAGEPRLTPEQLMKSLR</sequence>
<evidence type="ECO:0000313" key="3">
    <source>
        <dbReference type="EMBL" id="MFG6429360.1"/>
    </source>
</evidence>